<dbReference type="Gene3D" id="1.10.10.10">
    <property type="entry name" value="Winged helix-like DNA-binding domain superfamily/Winged helix DNA-binding domain"/>
    <property type="match status" value="1"/>
</dbReference>
<keyword evidence="1" id="KW-0805">Transcription regulation</keyword>
<dbReference type="PROSITE" id="PS51000">
    <property type="entry name" value="HTH_DEOR_2"/>
    <property type="match status" value="1"/>
</dbReference>
<accession>A0A9D2PLU2</accession>
<dbReference type="Proteomes" id="UP000823904">
    <property type="component" value="Unassembled WGS sequence"/>
</dbReference>
<proteinExistence type="predicted"/>
<dbReference type="SMART" id="SM00420">
    <property type="entry name" value="HTH_DEOR"/>
    <property type="match status" value="1"/>
</dbReference>
<evidence type="ECO:0000313" key="4">
    <source>
        <dbReference type="EMBL" id="HJC51654.1"/>
    </source>
</evidence>
<keyword evidence="4" id="KW-0238">DNA-binding</keyword>
<dbReference type="AlphaFoldDB" id="A0A9D2PLU2"/>
<sequence length="252" mass="28404">MIASQRYEKIVEMVNERGIVNTKELAELLGVTETTIRRDCEKLENQGLLIRVHGGAKSIDHKTILSQQDEKTMDERTEQLDQKEMVARKAASFVREGDCIFLDGGTSIVPMMKYLKGKKIKIVTHSLLAANVFKDTESELFVVGGKYIPEYGMSVGPITLSSIEKFNFDYAFISCAGVDLERGMIYTAEMDTMAVKEKAMELSVKKFLLMDSSKLYVKGFYSFISSKDFDAVICSDDEAINHDEIPENFILE</sequence>
<dbReference type="PANTHER" id="PTHR30363">
    <property type="entry name" value="HTH-TYPE TRANSCRIPTIONAL REGULATOR SRLR-RELATED"/>
    <property type="match status" value="1"/>
</dbReference>
<dbReference type="InterPro" id="IPR050313">
    <property type="entry name" value="Carb_Metab_HTH_regulators"/>
</dbReference>
<reference evidence="4" key="2">
    <citation type="submission" date="2021-04" db="EMBL/GenBank/DDBJ databases">
        <authorList>
            <person name="Gilroy R."/>
        </authorList>
    </citation>
    <scope>NUCLEOTIDE SEQUENCE</scope>
    <source>
        <strain evidence="4">ChiSjej3B21-8574</strain>
    </source>
</reference>
<dbReference type="GO" id="GO:0003700">
    <property type="term" value="F:DNA-binding transcription factor activity"/>
    <property type="evidence" value="ECO:0007669"/>
    <property type="project" value="InterPro"/>
</dbReference>
<evidence type="ECO:0000256" key="1">
    <source>
        <dbReference type="ARBA" id="ARBA00023015"/>
    </source>
</evidence>
<dbReference type="InterPro" id="IPR036388">
    <property type="entry name" value="WH-like_DNA-bd_sf"/>
</dbReference>
<evidence type="ECO:0000259" key="3">
    <source>
        <dbReference type="PROSITE" id="PS51000"/>
    </source>
</evidence>
<dbReference type="SUPFAM" id="SSF100950">
    <property type="entry name" value="NagB/RpiA/CoA transferase-like"/>
    <property type="match status" value="1"/>
</dbReference>
<evidence type="ECO:0000313" key="5">
    <source>
        <dbReference type="Proteomes" id="UP000823904"/>
    </source>
</evidence>
<dbReference type="Pfam" id="PF00455">
    <property type="entry name" value="DeoRC"/>
    <property type="match status" value="1"/>
</dbReference>
<dbReference type="PRINTS" id="PR00037">
    <property type="entry name" value="HTHLACR"/>
</dbReference>
<gene>
    <name evidence="4" type="ORF">H9754_13960</name>
</gene>
<dbReference type="GO" id="GO:0003677">
    <property type="term" value="F:DNA binding"/>
    <property type="evidence" value="ECO:0007669"/>
    <property type="project" value="UniProtKB-KW"/>
</dbReference>
<keyword evidence="2" id="KW-0804">Transcription</keyword>
<dbReference type="Pfam" id="PF08220">
    <property type="entry name" value="HTH_DeoR"/>
    <property type="match status" value="1"/>
</dbReference>
<organism evidence="4 5">
    <name type="scientific">Candidatus Anaerostipes avistercoris</name>
    <dbReference type="NCBI Taxonomy" id="2838462"/>
    <lineage>
        <taxon>Bacteria</taxon>
        <taxon>Bacillati</taxon>
        <taxon>Bacillota</taxon>
        <taxon>Clostridia</taxon>
        <taxon>Lachnospirales</taxon>
        <taxon>Lachnospiraceae</taxon>
        <taxon>Anaerostipes</taxon>
    </lineage>
</organism>
<dbReference type="EMBL" id="DWWD01000049">
    <property type="protein sequence ID" value="HJC51654.1"/>
    <property type="molecule type" value="Genomic_DNA"/>
</dbReference>
<feature type="domain" description="HTH deoR-type" evidence="3">
    <location>
        <begin position="3"/>
        <end position="58"/>
    </location>
</feature>
<dbReference type="PANTHER" id="PTHR30363:SF44">
    <property type="entry name" value="AGA OPERON TRANSCRIPTIONAL REPRESSOR-RELATED"/>
    <property type="match status" value="1"/>
</dbReference>
<evidence type="ECO:0000256" key="2">
    <source>
        <dbReference type="ARBA" id="ARBA00023163"/>
    </source>
</evidence>
<dbReference type="InterPro" id="IPR001034">
    <property type="entry name" value="DeoR_HTH"/>
</dbReference>
<reference evidence="4" key="1">
    <citation type="journal article" date="2021" name="PeerJ">
        <title>Extensive microbial diversity within the chicken gut microbiome revealed by metagenomics and culture.</title>
        <authorList>
            <person name="Gilroy R."/>
            <person name="Ravi A."/>
            <person name="Getino M."/>
            <person name="Pursley I."/>
            <person name="Horton D.L."/>
            <person name="Alikhan N.F."/>
            <person name="Baker D."/>
            <person name="Gharbi K."/>
            <person name="Hall N."/>
            <person name="Watson M."/>
            <person name="Adriaenssens E.M."/>
            <person name="Foster-Nyarko E."/>
            <person name="Jarju S."/>
            <person name="Secka A."/>
            <person name="Antonio M."/>
            <person name="Oren A."/>
            <person name="Chaudhuri R.R."/>
            <person name="La Ragione R."/>
            <person name="Hildebrand F."/>
            <person name="Pallen M.J."/>
        </authorList>
    </citation>
    <scope>NUCLEOTIDE SEQUENCE</scope>
    <source>
        <strain evidence="4">ChiSjej3B21-8574</strain>
    </source>
</reference>
<protein>
    <submittedName>
        <fullName evidence="4">DeoR/GlpR family DNA-binding transcription regulator</fullName>
    </submittedName>
</protein>
<dbReference type="InterPro" id="IPR014036">
    <property type="entry name" value="DeoR-like_C"/>
</dbReference>
<comment type="caution">
    <text evidence="4">The sequence shown here is derived from an EMBL/GenBank/DDBJ whole genome shotgun (WGS) entry which is preliminary data.</text>
</comment>
<dbReference type="SUPFAM" id="SSF46785">
    <property type="entry name" value="Winged helix' DNA-binding domain"/>
    <property type="match status" value="1"/>
</dbReference>
<dbReference type="InterPro" id="IPR037171">
    <property type="entry name" value="NagB/RpiA_transferase-like"/>
</dbReference>
<dbReference type="Gene3D" id="3.40.50.1360">
    <property type="match status" value="1"/>
</dbReference>
<dbReference type="InterPro" id="IPR036390">
    <property type="entry name" value="WH_DNA-bd_sf"/>
</dbReference>
<name>A0A9D2PLU2_9FIRM</name>
<dbReference type="SMART" id="SM01134">
    <property type="entry name" value="DeoRC"/>
    <property type="match status" value="1"/>
</dbReference>